<accession>A0ACC1RQ42</accession>
<evidence type="ECO:0000313" key="1">
    <source>
        <dbReference type="EMBL" id="KAJ3524437.1"/>
    </source>
</evidence>
<organism evidence="1 2">
    <name type="scientific">Fusarium decemcellulare</name>
    <dbReference type="NCBI Taxonomy" id="57161"/>
    <lineage>
        <taxon>Eukaryota</taxon>
        <taxon>Fungi</taxon>
        <taxon>Dikarya</taxon>
        <taxon>Ascomycota</taxon>
        <taxon>Pezizomycotina</taxon>
        <taxon>Sordariomycetes</taxon>
        <taxon>Hypocreomycetidae</taxon>
        <taxon>Hypocreales</taxon>
        <taxon>Nectriaceae</taxon>
        <taxon>Fusarium</taxon>
        <taxon>Fusarium decemcellulare species complex</taxon>
    </lineage>
</organism>
<reference evidence="1" key="1">
    <citation type="submission" date="2022-08" db="EMBL/GenBank/DDBJ databases">
        <title>Genome Sequence of Fusarium decemcellulare.</title>
        <authorList>
            <person name="Buettner E."/>
        </authorList>
    </citation>
    <scope>NUCLEOTIDE SEQUENCE</scope>
    <source>
        <strain evidence="1">Babe19</strain>
    </source>
</reference>
<gene>
    <name evidence="1" type="ORF">NM208_g12059</name>
</gene>
<dbReference type="Proteomes" id="UP001148629">
    <property type="component" value="Unassembled WGS sequence"/>
</dbReference>
<evidence type="ECO:0000313" key="2">
    <source>
        <dbReference type="Proteomes" id="UP001148629"/>
    </source>
</evidence>
<sequence>MDTPPSTSAASPRKTLLDGRDTRGRLAGGNFAQLVSRFEILDAMSSVDSRRDSHASPKTKPVSFVNRPAIFDRSPHRLPKQSSQGSANTYQRSSADSSQISPGHFISPRKASPRLRRAKTLVSKSPTLPKNDAVPLSRRKSVADRIKMFETQGTSVPLQKSTSARSVSKLAHSKSWQSIKMRLSAPDSSMAMASSAAPAQTQQQPTPRHQNSTPNLVPPSSGQVHLSPSVNAPEDPFRAWRTLMSHPDDSWSTLKRDSFIVTASDASPSYIKSQYIEPDSYIVPLDSTNHTNPGLAHDRRVSEKTSPSVDETRHHGWVENARKIASSLSKSMSAGTANSYRSRQADGLNTLRSFKFARTSTPSYRSTLPRSRISSLRRKFDYSKKETVAPVPSSGPKHRDMTVTKPEASDWPSTLALPKSFTTSDLTTVTSYKSRSKSYAPRRSKHSVDQPQTPVGRRKTEFNISPLKQKINHFESLNSSHSAPKFPQKPIEKRNSLVSSSQVKNPRAGTLKGFKGRLRRISTSCRKSSSEWSTTSSRDPSTSQQNKYVIIETERKQKDDAESKEAPPSPRNIESIPERPTLAQTSLTNEVSPLELDKRFSLHKSSITCAGFNIDGEAGVYATAAAPAPLFARSRNKPSKATASLSRTANRFSLPHVRNDFKEIKPFGDTLCSPQRGSTPFVSNAYCELEQPKPVRANELRRLVGLCKDKVRRLSGGRSE</sequence>
<comment type="caution">
    <text evidence="1">The sequence shown here is derived from an EMBL/GenBank/DDBJ whole genome shotgun (WGS) entry which is preliminary data.</text>
</comment>
<keyword evidence="2" id="KW-1185">Reference proteome</keyword>
<protein>
    <submittedName>
        <fullName evidence="1">Uncharacterized protein</fullName>
    </submittedName>
</protein>
<name>A0ACC1RQ42_9HYPO</name>
<proteinExistence type="predicted"/>
<dbReference type="EMBL" id="JANRMS010002081">
    <property type="protein sequence ID" value="KAJ3524437.1"/>
    <property type="molecule type" value="Genomic_DNA"/>
</dbReference>